<dbReference type="InterPro" id="IPR012999">
    <property type="entry name" value="Pyr_OxRdtase_I_AS"/>
</dbReference>
<dbReference type="InterPro" id="IPR036188">
    <property type="entry name" value="FAD/NAD-bd_sf"/>
</dbReference>
<dbReference type="InterPro" id="IPR050151">
    <property type="entry name" value="Class-I_Pyr_Nuc-Dis_Oxidored"/>
</dbReference>
<dbReference type="PRINTS" id="PR00368">
    <property type="entry name" value="FADPNR"/>
</dbReference>
<keyword evidence="6 16" id="KW-0285">Flavoprotein</keyword>
<comment type="similarity">
    <text evidence="2 16">Belongs to the class-I pyridine nucleotide-disulfide oxidoreductase family.</text>
</comment>
<keyword evidence="11 16" id="KW-0676">Redox-active center</keyword>
<evidence type="ECO:0000256" key="1">
    <source>
        <dbReference type="ARBA" id="ARBA00004496"/>
    </source>
</evidence>
<feature type="disulfide bond" description="Redox-active" evidence="15">
    <location>
        <begin position="45"/>
        <end position="50"/>
    </location>
</feature>
<keyword evidence="20" id="KW-1185">Reference proteome</keyword>
<feature type="binding site" evidence="14">
    <location>
        <position position="272"/>
    </location>
    <ligand>
        <name>NAD(+)</name>
        <dbReference type="ChEBI" id="CHEBI:57540"/>
    </ligand>
</feature>
<protein>
    <recommendedName>
        <fullName evidence="4 16">Dihydrolipoyl dehydrogenase</fullName>
        <ecNumber evidence="3 16">1.8.1.4</ecNumber>
    </recommendedName>
</protein>
<evidence type="ECO:0000256" key="16">
    <source>
        <dbReference type="RuleBase" id="RU003692"/>
    </source>
</evidence>
<evidence type="ECO:0000256" key="11">
    <source>
        <dbReference type="ARBA" id="ARBA00023284"/>
    </source>
</evidence>
<keyword evidence="8 16" id="KW-0560">Oxidoreductase</keyword>
<evidence type="ECO:0000256" key="7">
    <source>
        <dbReference type="ARBA" id="ARBA00022827"/>
    </source>
</evidence>
<evidence type="ECO:0000259" key="17">
    <source>
        <dbReference type="Pfam" id="PF02852"/>
    </source>
</evidence>
<dbReference type="InterPro" id="IPR001100">
    <property type="entry name" value="Pyr_nuc-diS_OxRdtase"/>
</dbReference>
<evidence type="ECO:0000256" key="15">
    <source>
        <dbReference type="PIRSR" id="PIRSR000350-4"/>
    </source>
</evidence>
<dbReference type="InterPro" id="IPR004099">
    <property type="entry name" value="Pyr_nucl-diS_OxRdtase_dimer"/>
</dbReference>
<evidence type="ECO:0000256" key="13">
    <source>
        <dbReference type="PIRSR" id="PIRSR000350-2"/>
    </source>
</evidence>
<evidence type="ECO:0000256" key="9">
    <source>
        <dbReference type="ARBA" id="ARBA00023027"/>
    </source>
</evidence>
<evidence type="ECO:0000259" key="18">
    <source>
        <dbReference type="Pfam" id="PF07992"/>
    </source>
</evidence>
<comment type="subcellular location">
    <subcellularLocation>
        <location evidence="1">Cytoplasm</location>
    </subcellularLocation>
</comment>
<dbReference type="InterPro" id="IPR006258">
    <property type="entry name" value="Lipoamide_DH"/>
</dbReference>
<dbReference type="InterPro" id="IPR023753">
    <property type="entry name" value="FAD/NAD-binding_dom"/>
</dbReference>
<evidence type="ECO:0000313" key="20">
    <source>
        <dbReference type="Proteomes" id="UP000315343"/>
    </source>
</evidence>
<name>A0A562J587_9FIRM</name>
<evidence type="ECO:0000313" key="19">
    <source>
        <dbReference type="EMBL" id="TWH78348.1"/>
    </source>
</evidence>
<gene>
    <name evidence="19" type="ORF">LY60_02804</name>
</gene>
<dbReference type="GO" id="GO:0005737">
    <property type="term" value="C:cytoplasm"/>
    <property type="evidence" value="ECO:0007669"/>
    <property type="project" value="UniProtKB-SubCell"/>
</dbReference>
<comment type="miscellaneous">
    <text evidence="16">The active site is a redox-active disulfide bond.</text>
</comment>
<comment type="caution">
    <text evidence="19">The sequence shown here is derived from an EMBL/GenBank/DDBJ whole genome shotgun (WGS) entry which is preliminary data.</text>
</comment>
<dbReference type="AlphaFoldDB" id="A0A562J587"/>
<evidence type="ECO:0000256" key="10">
    <source>
        <dbReference type="ARBA" id="ARBA00023157"/>
    </source>
</evidence>
<proteinExistence type="inferred from homology"/>
<dbReference type="GO" id="GO:0050660">
    <property type="term" value="F:flavin adenine dinucleotide binding"/>
    <property type="evidence" value="ECO:0007669"/>
    <property type="project" value="InterPro"/>
</dbReference>
<feature type="domain" description="Pyridine nucleotide-disulphide oxidoreductase dimerisation" evidence="17">
    <location>
        <begin position="346"/>
        <end position="453"/>
    </location>
</feature>
<keyword evidence="10" id="KW-1015">Disulfide bond</keyword>
<comment type="cofactor">
    <cofactor evidence="14 16">
        <name>FAD</name>
        <dbReference type="ChEBI" id="CHEBI:57692"/>
    </cofactor>
    <text evidence="14 16">Binds 1 FAD per subunit.</text>
</comment>
<feature type="binding site" evidence="14">
    <location>
        <position position="54"/>
    </location>
    <ligand>
        <name>FAD</name>
        <dbReference type="ChEBI" id="CHEBI:57692"/>
    </ligand>
</feature>
<dbReference type="PRINTS" id="PR00411">
    <property type="entry name" value="PNDRDTASEI"/>
</dbReference>
<dbReference type="Pfam" id="PF07992">
    <property type="entry name" value="Pyr_redox_2"/>
    <property type="match status" value="1"/>
</dbReference>
<comment type="catalytic activity">
    <reaction evidence="12 16">
        <text>N(6)-[(R)-dihydrolipoyl]-L-lysyl-[protein] + NAD(+) = N(6)-[(R)-lipoyl]-L-lysyl-[protein] + NADH + H(+)</text>
        <dbReference type="Rhea" id="RHEA:15045"/>
        <dbReference type="Rhea" id="RHEA-COMP:10474"/>
        <dbReference type="Rhea" id="RHEA-COMP:10475"/>
        <dbReference type="ChEBI" id="CHEBI:15378"/>
        <dbReference type="ChEBI" id="CHEBI:57540"/>
        <dbReference type="ChEBI" id="CHEBI:57945"/>
        <dbReference type="ChEBI" id="CHEBI:83099"/>
        <dbReference type="ChEBI" id="CHEBI:83100"/>
        <dbReference type="EC" id="1.8.1.4"/>
    </reaction>
</comment>
<feature type="active site" description="Proton acceptor" evidence="13">
    <location>
        <position position="443"/>
    </location>
</feature>
<keyword evidence="9 14" id="KW-0520">NAD</keyword>
<sequence length="464" mass="49363">MIRDTINTTIAILGGGPAGYVAAIRAAGLGAEVVLVEKGELGGVCLNVGCVPTKTLLKSSELCNNIQQSKEFGIDVSQSKIDWNISIERKNRVVKNLNMGLENILPHKGINVVKGTGKIISSKKIMVITSEGEIEVNCEKLIIASGSEPLIPNIEGINSPGVITSTDALSLNKLPGSMAIIGGGAIGLEFATMFSSIGVKTTIIEMKDKILPNEDSELSTELMKIMKRKGISFKLSAAVKQIKRSEDGLETIYSIKDKTESISSENVLLAIGRKLNSDSDWIKTLGLHIENGAVVVNDRMETNVDGVYAAGDIVGGKLLAHLAFMEGKTAAENALGINNVINYDAVPACVYTNPEIASVGINEEEAIKRGIMVKTGKFNLRNNGRALSLGEREGFVKIIADENNTIIGGQIMGHSASEIISEVTLAIALKAKADLLADMIHPHPSLSEAIWEACAEIAGRSIHK</sequence>
<dbReference type="InterPro" id="IPR016156">
    <property type="entry name" value="FAD/NAD-linked_Rdtase_dimer_sf"/>
</dbReference>
<feature type="binding site" evidence="14">
    <location>
        <position position="205"/>
    </location>
    <ligand>
        <name>NAD(+)</name>
        <dbReference type="ChEBI" id="CHEBI:57540"/>
    </ligand>
</feature>
<evidence type="ECO:0000256" key="5">
    <source>
        <dbReference type="ARBA" id="ARBA00022490"/>
    </source>
</evidence>
<dbReference type="RefSeq" id="WP_246145480.1">
    <property type="nucleotide sequence ID" value="NZ_JAYFNS010000002.1"/>
</dbReference>
<dbReference type="SUPFAM" id="SSF55424">
    <property type="entry name" value="FAD/NAD-linked reductases, dimerisation (C-terminal) domain"/>
    <property type="match status" value="1"/>
</dbReference>
<dbReference type="Gene3D" id="3.30.390.30">
    <property type="match status" value="1"/>
</dbReference>
<dbReference type="NCBIfam" id="TIGR01350">
    <property type="entry name" value="lipoamide_DH"/>
    <property type="match status" value="1"/>
</dbReference>
<keyword evidence="5" id="KW-0963">Cytoplasm</keyword>
<feature type="binding site" evidence="14">
    <location>
        <begin position="182"/>
        <end position="189"/>
    </location>
    <ligand>
        <name>NAD(+)</name>
        <dbReference type="ChEBI" id="CHEBI:57540"/>
    </ligand>
</feature>
<feature type="binding site" evidence="14">
    <location>
        <position position="312"/>
    </location>
    <ligand>
        <name>FAD</name>
        <dbReference type="ChEBI" id="CHEBI:57692"/>
    </ligand>
</feature>
<evidence type="ECO:0000256" key="8">
    <source>
        <dbReference type="ARBA" id="ARBA00023002"/>
    </source>
</evidence>
<dbReference type="InterPro" id="IPR008143">
    <property type="entry name" value="Ala_DH/PNT_CS2"/>
</dbReference>
<dbReference type="PROSITE" id="PS00837">
    <property type="entry name" value="ALADH_PNT_2"/>
    <property type="match status" value="1"/>
</dbReference>
<feature type="domain" description="FAD/NAD(P)-binding" evidence="18">
    <location>
        <begin position="9"/>
        <end position="327"/>
    </location>
</feature>
<keyword evidence="14" id="KW-0547">Nucleotide-binding</keyword>
<evidence type="ECO:0000256" key="4">
    <source>
        <dbReference type="ARBA" id="ARBA00016961"/>
    </source>
</evidence>
<dbReference type="Proteomes" id="UP000315343">
    <property type="component" value="Unassembled WGS sequence"/>
</dbReference>
<reference evidence="19 20" key="1">
    <citation type="submission" date="2019-07" db="EMBL/GenBank/DDBJ databases">
        <title>Genomic Encyclopedia of Type Strains, Phase I: the one thousand microbial genomes (KMG-I) project.</title>
        <authorList>
            <person name="Kyrpides N."/>
        </authorList>
    </citation>
    <scope>NUCLEOTIDE SEQUENCE [LARGE SCALE GENOMIC DNA]</scope>
    <source>
        <strain evidence="19 20">DSM 13558</strain>
    </source>
</reference>
<dbReference type="FunFam" id="3.30.390.30:FF:000001">
    <property type="entry name" value="Dihydrolipoyl dehydrogenase"/>
    <property type="match status" value="1"/>
</dbReference>
<dbReference type="PANTHER" id="PTHR22912">
    <property type="entry name" value="DISULFIDE OXIDOREDUCTASE"/>
    <property type="match status" value="1"/>
</dbReference>
<dbReference type="GO" id="GO:0006103">
    <property type="term" value="P:2-oxoglutarate metabolic process"/>
    <property type="evidence" value="ECO:0007669"/>
    <property type="project" value="TreeGrafter"/>
</dbReference>
<evidence type="ECO:0000256" key="3">
    <source>
        <dbReference type="ARBA" id="ARBA00012608"/>
    </source>
</evidence>
<dbReference type="Gene3D" id="3.50.50.60">
    <property type="entry name" value="FAD/NAD(P)-binding domain"/>
    <property type="match status" value="2"/>
</dbReference>
<accession>A0A562J587</accession>
<dbReference type="SUPFAM" id="SSF51905">
    <property type="entry name" value="FAD/NAD(P)-binding domain"/>
    <property type="match status" value="1"/>
</dbReference>
<feature type="binding site" evidence="14">
    <location>
        <position position="117"/>
    </location>
    <ligand>
        <name>FAD</name>
        <dbReference type="ChEBI" id="CHEBI:57692"/>
    </ligand>
</feature>
<keyword evidence="7 14" id="KW-0274">FAD</keyword>
<dbReference type="Pfam" id="PF02852">
    <property type="entry name" value="Pyr_redox_dim"/>
    <property type="match status" value="1"/>
</dbReference>
<evidence type="ECO:0000256" key="2">
    <source>
        <dbReference type="ARBA" id="ARBA00007532"/>
    </source>
</evidence>
<dbReference type="EMBL" id="VLKH01000009">
    <property type="protein sequence ID" value="TWH78348.1"/>
    <property type="molecule type" value="Genomic_DNA"/>
</dbReference>
<dbReference type="PANTHER" id="PTHR22912:SF217">
    <property type="entry name" value="DIHYDROLIPOYL DEHYDROGENASE"/>
    <property type="match status" value="1"/>
</dbReference>
<evidence type="ECO:0000256" key="14">
    <source>
        <dbReference type="PIRSR" id="PIRSR000350-3"/>
    </source>
</evidence>
<evidence type="ECO:0000256" key="6">
    <source>
        <dbReference type="ARBA" id="ARBA00022630"/>
    </source>
</evidence>
<evidence type="ECO:0000256" key="12">
    <source>
        <dbReference type="ARBA" id="ARBA00049187"/>
    </source>
</evidence>
<dbReference type="GO" id="GO:0004148">
    <property type="term" value="F:dihydrolipoyl dehydrogenase (NADH) activity"/>
    <property type="evidence" value="ECO:0007669"/>
    <property type="project" value="UniProtKB-EC"/>
</dbReference>
<organism evidence="19 20">
    <name type="scientific">Sedimentibacter saalensis</name>
    <dbReference type="NCBI Taxonomy" id="130788"/>
    <lineage>
        <taxon>Bacteria</taxon>
        <taxon>Bacillati</taxon>
        <taxon>Bacillota</taxon>
        <taxon>Tissierellia</taxon>
        <taxon>Sedimentibacter</taxon>
    </lineage>
</organism>
<dbReference type="PIRSF" id="PIRSF000350">
    <property type="entry name" value="Mercury_reductase_MerA"/>
    <property type="match status" value="1"/>
</dbReference>
<dbReference type="PROSITE" id="PS00076">
    <property type="entry name" value="PYRIDINE_REDOX_1"/>
    <property type="match status" value="1"/>
</dbReference>
<dbReference type="EC" id="1.8.1.4" evidence="3 16"/>